<comment type="caution">
    <text evidence="4">The sequence shown here is derived from an EMBL/GenBank/DDBJ whole genome shotgun (WGS) entry which is preliminary data.</text>
</comment>
<dbReference type="GO" id="GO:0071555">
    <property type="term" value="P:cell wall organization"/>
    <property type="evidence" value="ECO:0007669"/>
    <property type="project" value="UniProtKB-KW"/>
</dbReference>
<dbReference type="AlphaFoldDB" id="A0A2H0Y127"/>
<dbReference type="Pfam" id="PF13083">
    <property type="entry name" value="KH_KhpA-B"/>
    <property type="match status" value="1"/>
</dbReference>
<dbReference type="InterPro" id="IPR020627">
    <property type="entry name" value="KhpA"/>
</dbReference>
<gene>
    <name evidence="3" type="primary">khpA</name>
    <name evidence="4" type="ORF">COT42_03355</name>
</gene>
<dbReference type="CDD" id="cd22533">
    <property type="entry name" value="KH-II_YlqC-like"/>
    <property type="match status" value="1"/>
</dbReference>
<comment type="function">
    <text evidence="3">A probable RNA chaperone. Forms a complex with KhpB which binds to cellular RNA and controls its expression. Plays a role in peptidoglycan (PG) homeostasis and cell length regulation.</text>
</comment>
<reference evidence="4 5" key="1">
    <citation type="submission" date="2017-09" db="EMBL/GenBank/DDBJ databases">
        <title>Depth-based differentiation of microbial function through sediment-hosted aquifers and enrichment of novel symbionts in the deep terrestrial subsurface.</title>
        <authorList>
            <person name="Probst A.J."/>
            <person name="Ladd B."/>
            <person name="Jarett J.K."/>
            <person name="Geller-Mcgrath D.E."/>
            <person name="Sieber C.M."/>
            <person name="Emerson J.B."/>
            <person name="Anantharaman K."/>
            <person name="Thomas B.C."/>
            <person name="Malmstrom R."/>
            <person name="Stieglmeier M."/>
            <person name="Klingl A."/>
            <person name="Woyke T."/>
            <person name="Ryan C.M."/>
            <person name="Banfield J.F."/>
        </authorList>
    </citation>
    <scope>NUCLEOTIDE SEQUENCE [LARGE SCALE GENOMIC DNA]</scope>
    <source>
        <strain evidence="4">CG08_land_8_20_14_0_20_45_16</strain>
    </source>
</reference>
<dbReference type="GO" id="GO:0003723">
    <property type="term" value="F:RNA binding"/>
    <property type="evidence" value="ECO:0007669"/>
    <property type="project" value="UniProtKB-UniRule"/>
</dbReference>
<dbReference type="GO" id="GO:0009252">
    <property type="term" value="P:peptidoglycan biosynthetic process"/>
    <property type="evidence" value="ECO:0007669"/>
    <property type="project" value="UniProtKB-UniRule"/>
</dbReference>
<evidence type="ECO:0000256" key="2">
    <source>
        <dbReference type="ARBA" id="ARBA00022884"/>
    </source>
</evidence>
<proteinExistence type="inferred from homology"/>
<comment type="subunit">
    <text evidence="3">Forms a complex with KhpB.</text>
</comment>
<keyword evidence="3" id="KW-0133">Cell shape</keyword>
<comment type="similarity">
    <text evidence="3">Belongs to the KhpA RNA-binding protein family.</text>
</comment>
<organism evidence="4 5">
    <name type="scientific">Candidatus Saganbacteria bacterium CG08_land_8_20_14_0_20_45_16</name>
    <dbReference type="NCBI Taxonomy" id="2014293"/>
    <lineage>
        <taxon>Bacteria</taxon>
        <taxon>Bacillati</taxon>
        <taxon>Saganbacteria</taxon>
    </lineage>
</organism>
<protein>
    <recommendedName>
        <fullName evidence="3">RNA-binding protein KhpA</fullName>
    </recommendedName>
    <alternativeName>
        <fullName evidence="3">KH-domain protein A</fullName>
    </alternativeName>
</protein>
<dbReference type="GO" id="GO:0005737">
    <property type="term" value="C:cytoplasm"/>
    <property type="evidence" value="ECO:0007669"/>
    <property type="project" value="UniProtKB-SubCell"/>
</dbReference>
<keyword evidence="3" id="KW-0143">Chaperone</keyword>
<comment type="subcellular location">
    <subcellularLocation>
        <location evidence="3">Cytoplasm</location>
    </subcellularLocation>
</comment>
<dbReference type="PANTHER" id="PTHR34654">
    <property type="entry name" value="UPF0109 PROTEIN SCO5592"/>
    <property type="match status" value="1"/>
</dbReference>
<dbReference type="EMBL" id="PEYM01000059">
    <property type="protein sequence ID" value="PIS30226.1"/>
    <property type="molecule type" value="Genomic_DNA"/>
</dbReference>
<keyword evidence="2 3" id="KW-0694">RNA-binding</keyword>
<dbReference type="GO" id="GO:0008360">
    <property type="term" value="P:regulation of cell shape"/>
    <property type="evidence" value="ECO:0007669"/>
    <property type="project" value="UniProtKB-KW"/>
</dbReference>
<dbReference type="PANTHER" id="PTHR34654:SF1">
    <property type="entry name" value="RNA-BINDING PROTEIN KHPA"/>
    <property type="match status" value="1"/>
</dbReference>
<keyword evidence="3" id="KW-0961">Cell wall biogenesis/degradation</keyword>
<dbReference type="InterPro" id="IPR009019">
    <property type="entry name" value="KH_sf_prok-type"/>
</dbReference>
<dbReference type="Gene3D" id="3.30.300.20">
    <property type="match status" value="1"/>
</dbReference>
<dbReference type="Proteomes" id="UP000231343">
    <property type="component" value="Unassembled WGS sequence"/>
</dbReference>
<dbReference type="SUPFAM" id="SSF54814">
    <property type="entry name" value="Prokaryotic type KH domain (KH-domain type II)"/>
    <property type="match status" value="1"/>
</dbReference>
<dbReference type="InterPro" id="IPR015946">
    <property type="entry name" value="KH_dom-like_a/b"/>
</dbReference>
<evidence type="ECO:0000313" key="4">
    <source>
        <dbReference type="EMBL" id="PIS30226.1"/>
    </source>
</evidence>
<evidence type="ECO:0000256" key="3">
    <source>
        <dbReference type="HAMAP-Rule" id="MF_00088"/>
    </source>
</evidence>
<evidence type="ECO:0000313" key="5">
    <source>
        <dbReference type="Proteomes" id="UP000231343"/>
    </source>
</evidence>
<keyword evidence="1 3" id="KW-0963">Cytoplasm</keyword>
<name>A0A2H0Y127_UNCSA</name>
<dbReference type="HAMAP" id="MF_00088">
    <property type="entry name" value="KhpA"/>
    <property type="match status" value="1"/>
</dbReference>
<sequence>MKELVEYIVKALVDNPSKVEIKETSGESVIIIEVKAAPEDVGKVIGREGRIANAIRAIAKAVAAKQNKKVSVEILTEDKAQNKTI</sequence>
<accession>A0A2H0Y127</accession>
<evidence type="ECO:0000256" key="1">
    <source>
        <dbReference type="ARBA" id="ARBA00022490"/>
    </source>
</evidence>